<evidence type="ECO:0000313" key="3">
    <source>
        <dbReference type="Proteomes" id="UP000559404"/>
    </source>
</evidence>
<sequence>MTKYIIRAAMQDEANDGWIWAKGFPSRCLVRIVNPDNGYNVVCQVREMDSGFTRKYNQPGAGRVRIRPGTDVLVMSSWYRDGLGGFEPTDRDDQRGCKRLQILPFDGFQFWAQIRAASHHPDVAVRLSARLGLSGVWLGCLGGTLGLYSAIRTEALEPALLPAMLTAVLGIGAVFIGACRGPRPPVPRKDDRRHPAQD</sequence>
<gene>
    <name evidence="2" type="ORF">H1W37_08130</name>
</gene>
<name>A0A838XX47_9HYPH</name>
<comment type="caution">
    <text evidence="2">The sequence shown here is derived from an EMBL/GenBank/DDBJ whole genome shotgun (WGS) entry which is preliminary data.</text>
</comment>
<reference evidence="2 3" key="1">
    <citation type="submission" date="2020-07" db="EMBL/GenBank/DDBJ databases">
        <authorList>
            <person name="Li M."/>
        </authorList>
    </citation>
    <scope>NUCLEOTIDE SEQUENCE [LARGE SCALE GENOMIC DNA]</scope>
    <source>
        <strain evidence="2 3">DSM 23284</strain>
    </source>
</reference>
<feature type="transmembrane region" description="Helical" evidence="1">
    <location>
        <begin position="127"/>
        <end position="148"/>
    </location>
</feature>
<protein>
    <submittedName>
        <fullName evidence="2">Uncharacterized protein</fullName>
    </submittedName>
</protein>
<accession>A0A838XX47</accession>
<evidence type="ECO:0000313" key="2">
    <source>
        <dbReference type="EMBL" id="MBA4611614.1"/>
    </source>
</evidence>
<feature type="transmembrane region" description="Helical" evidence="1">
    <location>
        <begin position="160"/>
        <end position="179"/>
    </location>
</feature>
<keyword evidence="1" id="KW-0472">Membrane</keyword>
<reference evidence="2 3" key="2">
    <citation type="submission" date="2020-08" db="EMBL/GenBank/DDBJ databases">
        <title>Stappia taiwanensis sp. nov., isolated from a coastal thermal spring.</title>
        <authorList>
            <person name="Kampfer P."/>
        </authorList>
    </citation>
    <scope>NUCLEOTIDE SEQUENCE [LARGE SCALE GENOMIC DNA]</scope>
    <source>
        <strain evidence="2 3">DSM 23284</strain>
    </source>
</reference>
<dbReference type="AlphaFoldDB" id="A0A838XX47"/>
<dbReference type="Proteomes" id="UP000559404">
    <property type="component" value="Unassembled WGS sequence"/>
</dbReference>
<proteinExistence type="predicted"/>
<keyword evidence="1" id="KW-1133">Transmembrane helix</keyword>
<dbReference type="RefSeq" id="WP_181759819.1">
    <property type="nucleotide sequence ID" value="NZ_BMCR01000005.1"/>
</dbReference>
<organism evidence="2 3">
    <name type="scientific">Stappia taiwanensis</name>
    <dbReference type="NCBI Taxonomy" id="992267"/>
    <lineage>
        <taxon>Bacteria</taxon>
        <taxon>Pseudomonadati</taxon>
        <taxon>Pseudomonadota</taxon>
        <taxon>Alphaproteobacteria</taxon>
        <taxon>Hyphomicrobiales</taxon>
        <taxon>Stappiaceae</taxon>
        <taxon>Stappia</taxon>
    </lineage>
</organism>
<keyword evidence="3" id="KW-1185">Reference proteome</keyword>
<keyword evidence="1" id="KW-0812">Transmembrane</keyword>
<dbReference type="EMBL" id="JACEON010000006">
    <property type="protein sequence ID" value="MBA4611614.1"/>
    <property type="molecule type" value="Genomic_DNA"/>
</dbReference>
<evidence type="ECO:0000256" key="1">
    <source>
        <dbReference type="SAM" id="Phobius"/>
    </source>
</evidence>